<gene>
    <name evidence="1" type="primary">ubiJ</name>
    <name evidence="3" type="ORF">HGP28_12390</name>
</gene>
<dbReference type="RefSeq" id="WP_168836838.1">
    <property type="nucleotide sequence ID" value="NZ_JABAIK010000011.1"/>
</dbReference>
<protein>
    <recommendedName>
        <fullName evidence="1">Ubiquinone biosynthesis accessory factor UbiJ</fullName>
    </recommendedName>
</protein>
<comment type="similarity">
    <text evidence="1">Belongs to the UbiJ family.</text>
</comment>
<dbReference type="Proteomes" id="UP000535589">
    <property type="component" value="Unassembled WGS sequence"/>
</dbReference>
<organism evidence="3 4">
    <name type="scientific">Vibrio agarilyticus</name>
    <dbReference type="NCBI Taxonomy" id="2726741"/>
    <lineage>
        <taxon>Bacteria</taxon>
        <taxon>Pseudomonadati</taxon>
        <taxon>Pseudomonadota</taxon>
        <taxon>Gammaproteobacteria</taxon>
        <taxon>Vibrionales</taxon>
        <taxon>Vibrionaceae</taxon>
        <taxon>Vibrio</taxon>
    </lineage>
</organism>
<name>A0A7X8TRL1_9VIBR</name>
<comment type="pathway">
    <text evidence="1">Cofactor biosynthesis; ubiquinone biosynthesis.</text>
</comment>
<dbReference type="HAMAP" id="MF_02215">
    <property type="entry name" value="UbiJ"/>
    <property type="match status" value="1"/>
</dbReference>
<comment type="caution">
    <text evidence="3">The sequence shown here is derived from an EMBL/GenBank/DDBJ whole genome shotgun (WGS) entry which is preliminary data.</text>
</comment>
<dbReference type="EMBL" id="JABAIK010000011">
    <property type="protein sequence ID" value="NLS13692.1"/>
    <property type="molecule type" value="Genomic_DNA"/>
</dbReference>
<dbReference type="GO" id="GO:0006744">
    <property type="term" value="P:ubiquinone biosynthetic process"/>
    <property type="evidence" value="ECO:0007669"/>
    <property type="project" value="UniProtKB-UniRule"/>
</dbReference>
<dbReference type="SUPFAM" id="SSF55718">
    <property type="entry name" value="SCP-like"/>
    <property type="match status" value="1"/>
</dbReference>
<evidence type="ECO:0000313" key="3">
    <source>
        <dbReference type="EMBL" id="NLS13692.1"/>
    </source>
</evidence>
<sequence length="201" mass="23020">MPFDPLVTAVVETTLNTLLRDDPELMRRLARLRGKVIQVHLKEWQKSLTFVFSQQVDVLAHYEGEPDCYLALSLSVLPQLRDQANITQLIKQDKLELTGDIQLAQSFSRLLHDAKPDLEEWLSRVTGDALAHTLVGSAKQFARHIRQRQQQHQSHLAQVLVEEWRIAPGPLEVAHFCDEVDALQSQTAHLQARLDRWLDTP</sequence>
<dbReference type="AlphaFoldDB" id="A0A7X8TRL1"/>
<reference evidence="3 4" key="1">
    <citation type="submission" date="2020-04" db="EMBL/GenBank/DDBJ databases">
        <title>Vibrio sp. SM6, a novel species isolated from seawater.</title>
        <authorList>
            <person name="Wang X."/>
        </authorList>
    </citation>
    <scope>NUCLEOTIDE SEQUENCE [LARGE SCALE GENOMIC DNA]</scope>
    <source>
        <strain evidence="3 4">SM6</strain>
    </source>
</reference>
<proteinExistence type="inferred from homology"/>
<keyword evidence="1" id="KW-0963">Cytoplasm</keyword>
<dbReference type="PANTHER" id="PTHR38693:SF1">
    <property type="entry name" value="UBIQUINONE BIOSYNTHESIS ACCESSORY FACTOR UBIJ"/>
    <property type="match status" value="1"/>
</dbReference>
<dbReference type="GO" id="GO:0005737">
    <property type="term" value="C:cytoplasm"/>
    <property type="evidence" value="ECO:0007669"/>
    <property type="project" value="UniProtKB-SubCell"/>
</dbReference>
<dbReference type="InterPro" id="IPR038989">
    <property type="entry name" value="UbiJ"/>
</dbReference>
<evidence type="ECO:0000259" key="2">
    <source>
        <dbReference type="Pfam" id="PF02036"/>
    </source>
</evidence>
<evidence type="ECO:0000256" key="1">
    <source>
        <dbReference type="HAMAP-Rule" id="MF_02215"/>
    </source>
</evidence>
<comment type="subcellular location">
    <subcellularLocation>
        <location evidence="1">Cytoplasm</location>
    </subcellularLocation>
</comment>
<dbReference type="Pfam" id="PF02036">
    <property type="entry name" value="SCP2"/>
    <property type="match status" value="1"/>
</dbReference>
<evidence type="ECO:0000313" key="4">
    <source>
        <dbReference type="Proteomes" id="UP000535589"/>
    </source>
</evidence>
<keyword evidence="1" id="KW-0831">Ubiquinone biosynthesis</keyword>
<dbReference type="UniPathway" id="UPA00232"/>
<dbReference type="InterPro" id="IPR036527">
    <property type="entry name" value="SCP2_sterol-bd_dom_sf"/>
</dbReference>
<dbReference type="PANTHER" id="PTHR38693">
    <property type="entry name" value="UBIQUINONE BIOSYNTHESIS PROTEIN UBIJ"/>
    <property type="match status" value="1"/>
</dbReference>
<feature type="domain" description="SCP2" evidence="2">
    <location>
        <begin position="15"/>
        <end position="111"/>
    </location>
</feature>
<dbReference type="Gene3D" id="3.30.1050.10">
    <property type="entry name" value="SCP2 sterol-binding domain"/>
    <property type="match status" value="1"/>
</dbReference>
<accession>A0A7X8TRL1</accession>
<comment type="function">
    <text evidence="1">Required for ubiquinone (coenzyme Q) biosynthesis. Binds hydrophobic ubiquinone biosynthetic intermediates via its SCP2 domain and is essential for the stability of the Ubi complex. May constitute a docking platform where Ubi enzymes assemble and access their SCP2-bound polyprenyl substrates.</text>
</comment>
<dbReference type="InterPro" id="IPR003033">
    <property type="entry name" value="SCP2_sterol-bd_dom"/>
</dbReference>
<keyword evidence="4" id="KW-1185">Reference proteome</keyword>